<evidence type="ECO:0000256" key="9">
    <source>
        <dbReference type="SAM" id="MobiDB-lite"/>
    </source>
</evidence>
<accession>A0A087T661</accession>
<organism evidence="10 11">
    <name type="scientific">Stegodyphus mimosarum</name>
    <name type="common">African social velvet spider</name>
    <dbReference type="NCBI Taxonomy" id="407821"/>
    <lineage>
        <taxon>Eukaryota</taxon>
        <taxon>Metazoa</taxon>
        <taxon>Ecdysozoa</taxon>
        <taxon>Arthropoda</taxon>
        <taxon>Chelicerata</taxon>
        <taxon>Arachnida</taxon>
        <taxon>Araneae</taxon>
        <taxon>Araneomorphae</taxon>
        <taxon>Entelegynae</taxon>
        <taxon>Eresoidea</taxon>
        <taxon>Eresidae</taxon>
        <taxon>Stegodyphus</taxon>
    </lineage>
</organism>
<evidence type="ECO:0000256" key="5">
    <source>
        <dbReference type="ARBA" id="ARBA00022679"/>
    </source>
</evidence>
<evidence type="ECO:0000313" key="10">
    <source>
        <dbReference type="EMBL" id="KFM60600.1"/>
    </source>
</evidence>
<dbReference type="EMBL" id="KK113613">
    <property type="protein sequence ID" value="KFM60600.1"/>
    <property type="molecule type" value="Genomic_DNA"/>
</dbReference>
<dbReference type="PANTHER" id="PTHR12977:SF4">
    <property type="entry name" value="HISTONE-LYSINE N-METHYLTRANSFERASE KMT5B"/>
    <property type="match status" value="1"/>
</dbReference>
<keyword evidence="7" id="KW-0156">Chromatin regulator</keyword>
<evidence type="ECO:0000256" key="8">
    <source>
        <dbReference type="ARBA" id="ARBA00023242"/>
    </source>
</evidence>
<dbReference type="GO" id="GO:0005694">
    <property type="term" value="C:chromosome"/>
    <property type="evidence" value="ECO:0007669"/>
    <property type="project" value="UniProtKB-SubCell"/>
</dbReference>
<feature type="compositionally biased region" description="Polar residues" evidence="9">
    <location>
        <begin position="26"/>
        <end position="51"/>
    </location>
</feature>
<evidence type="ECO:0000256" key="7">
    <source>
        <dbReference type="ARBA" id="ARBA00022853"/>
    </source>
</evidence>
<keyword evidence="5 10" id="KW-0808">Transferase</keyword>
<feature type="region of interest" description="Disordered" evidence="9">
    <location>
        <begin position="25"/>
        <end position="56"/>
    </location>
</feature>
<evidence type="ECO:0000256" key="3">
    <source>
        <dbReference type="ARBA" id="ARBA00022454"/>
    </source>
</evidence>
<feature type="non-terminal residue" evidence="10">
    <location>
        <position position="87"/>
    </location>
</feature>
<dbReference type="AlphaFoldDB" id="A0A087T661"/>
<evidence type="ECO:0000256" key="2">
    <source>
        <dbReference type="ARBA" id="ARBA00004286"/>
    </source>
</evidence>
<dbReference type="OrthoDB" id="6436664at2759"/>
<proteinExistence type="predicted"/>
<comment type="subcellular location">
    <subcellularLocation>
        <location evidence="2">Chromosome</location>
    </subcellularLocation>
    <subcellularLocation>
        <location evidence="1">Nucleus</location>
    </subcellularLocation>
</comment>
<keyword evidence="4 10" id="KW-0489">Methyltransferase</keyword>
<dbReference type="Proteomes" id="UP000054359">
    <property type="component" value="Unassembled WGS sequence"/>
</dbReference>
<dbReference type="GO" id="GO:0032259">
    <property type="term" value="P:methylation"/>
    <property type="evidence" value="ECO:0007669"/>
    <property type="project" value="UniProtKB-KW"/>
</dbReference>
<dbReference type="Gene3D" id="1.10.10.1700">
    <property type="entry name" value="Histone-lysine N-methyltransferase"/>
    <property type="match status" value="1"/>
</dbReference>
<dbReference type="PANTHER" id="PTHR12977">
    <property type="entry name" value="SUPPRESSOR OF VARIEGATION 4-20-RELATED"/>
    <property type="match status" value="1"/>
</dbReference>
<dbReference type="InterPro" id="IPR041938">
    <property type="entry name" value="Hist-Lys_N-MTase_N"/>
</dbReference>
<dbReference type="GO" id="GO:0042799">
    <property type="term" value="F:histone H4K20 methyltransferase activity"/>
    <property type="evidence" value="ECO:0007669"/>
    <property type="project" value="TreeGrafter"/>
</dbReference>
<dbReference type="InterPro" id="IPR039977">
    <property type="entry name" value="Suv4-20/Set9"/>
</dbReference>
<keyword evidence="11" id="KW-1185">Reference proteome</keyword>
<protein>
    <submittedName>
        <fullName evidence="10">Histone-lysine N-methyltransferase SUV420H1</fullName>
    </submittedName>
</protein>
<dbReference type="STRING" id="407821.A0A087T661"/>
<dbReference type="GO" id="GO:0005634">
    <property type="term" value="C:nucleus"/>
    <property type="evidence" value="ECO:0007669"/>
    <property type="project" value="UniProtKB-SubCell"/>
</dbReference>
<evidence type="ECO:0000313" key="11">
    <source>
        <dbReference type="Proteomes" id="UP000054359"/>
    </source>
</evidence>
<evidence type="ECO:0000256" key="6">
    <source>
        <dbReference type="ARBA" id="ARBA00022691"/>
    </source>
</evidence>
<name>A0A087T661_STEMI</name>
<keyword evidence="3" id="KW-0158">Chromosome</keyword>
<evidence type="ECO:0000256" key="4">
    <source>
        <dbReference type="ARBA" id="ARBA00022603"/>
    </source>
</evidence>
<keyword evidence="8" id="KW-0539">Nucleus</keyword>
<keyword evidence="6" id="KW-0949">S-adenosyl-L-methionine</keyword>
<evidence type="ECO:0000256" key="1">
    <source>
        <dbReference type="ARBA" id="ARBA00004123"/>
    </source>
</evidence>
<sequence>MEQHPLLKKRTLAVVLEKQLPPTETMIMSESVDSSTRGSSKSNVSLSTSARELSENDDLVSSLVLDPYLNFSTHKMNTRKSYAEQVI</sequence>
<gene>
    <name evidence="10" type="ORF">X975_01929</name>
</gene>
<reference evidence="10 11" key="1">
    <citation type="submission" date="2013-11" db="EMBL/GenBank/DDBJ databases">
        <title>Genome sequencing of Stegodyphus mimosarum.</title>
        <authorList>
            <person name="Bechsgaard J."/>
        </authorList>
    </citation>
    <scope>NUCLEOTIDE SEQUENCE [LARGE SCALE GENOMIC DNA]</scope>
</reference>